<reference evidence="3 4" key="1">
    <citation type="submission" date="2016-10" db="EMBL/GenBank/DDBJ databases">
        <authorList>
            <person name="Varghese N."/>
            <person name="Submissions S."/>
        </authorList>
    </citation>
    <scope>NUCLEOTIDE SEQUENCE [LARGE SCALE GENOMIC DNA]</scope>
    <source>
        <strain evidence="3 4">CGMCC 1.8499</strain>
    </source>
</reference>
<protein>
    <submittedName>
        <fullName evidence="2">Amino acid ABC transporter substrate-binding protein</fullName>
    </submittedName>
    <submittedName>
        <fullName evidence="3">Polar amino acid transport system substrate-binding protein</fullName>
    </submittedName>
</protein>
<dbReference type="SUPFAM" id="SSF53850">
    <property type="entry name" value="Periplasmic binding protein-like II"/>
    <property type="match status" value="1"/>
</dbReference>
<dbReference type="AlphaFoldDB" id="A0AAD0RZN0"/>
<feature type="chain" id="PRO_5042296744" evidence="1">
    <location>
        <begin position="18"/>
        <end position="302"/>
    </location>
</feature>
<dbReference type="KEGG" id="pdj:D0907_09115"/>
<keyword evidence="4" id="KW-1185">Reference proteome</keyword>
<dbReference type="GeneID" id="99505619"/>
<evidence type="ECO:0000313" key="3">
    <source>
        <dbReference type="EMBL" id="SFT85395.1"/>
    </source>
</evidence>
<sequence length="302" mass="34725">MKLLVMLFFFFSTQVVAMLTPVTYEKDGEVITKNAVRYKDGYGYNVNAEHVLRLVTLDWPPYIDEHLCNKGWLYQFTIQSLLKKGYGVYIGFYPWARAVREAELGKADILFPEYFIESTVISDNFLDKTRNELLALSQPIPGGDLSFVALKGNQIRFNGDLNSVKDQVIGVVRSYKNTQQLDEMIDNKQIDTIVANNEYQLIHLLLSNRVSLIVADLEVLKASVYKSELSINGKRQIIESLVALEPKLEYKPLYFSISKSTPHWQKVLKDLNDEIKQKRQSGQFENFIKKMKQQCYGVEKAA</sequence>
<proteinExistence type="predicted"/>
<dbReference type="Proteomes" id="UP000264605">
    <property type="component" value="Chromosome"/>
</dbReference>
<dbReference type="EMBL" id="FPAZ01000012">
    <property type="protein sequence ID" value="SFT85395.1"/>
    <property type="molecule type" value="Genomic_DNA"/>
</dbReference>
<dbReference type="Gene3D" id="3.40.190.10">
    <property type="entry name" value="Periplasmic binding protein-like II"/>
    <property type="match status" value="2"/>
</dbReference>
<dbReference type="EMBL" id="CP032090">
    <property type="protein sequence ID" value="AXV65420.1"/>
    <property type="molecule type" value="Genomic_DNA"/>
</dbReference>
<evidence type="ECO:0000313" key="5">
    <source>
        <dbReference type="Proteomes" id="UP000264605"/>
    </source>
</evidence>
<evidence type="ECO:0000256" key="1">
    <source>
        <dbReference type="SAM" id="SignalP"/>
    </source>
</evidence>
<name>A0AAD0RZN0_9GAMM</name>
<organism evidence="2 5">
    <name type="scientific">Pseudoalteromonas lipolytica</name>
    <dbReference type="NCBI Taxonomy" id="570156"/>
    <lineage>
        <taxon>Bacteria</taxon>
        <taxon>Pseudomonadati</taxon>
        <taxon>Pseudomonadota</taxon>
        <taxon>Gammaproteobacteria</taxon>
        <taxon>Alteromonadales</taxon>
        <taxon>Pseudoalteromonadaceae</taxon>
        <taxon>Pseudoalteromonas</taxon>
    </lineage>
</organism>
<reference evidence="2 5" key="2">
    <citation type="submission" date="2018-08" db="EMBL/GenBank/DDBJ databases">
        <title>Draft genome sequence of Pseudoalteromonas donghaensis HJ51.</title>
        <authorList>
            <person name="Oh J."/>
            <person name="Roh D."/>
        </authorList>
    </citation>
    <scope>NUCLEOTIDE SEQUENCE [LARGE SCALE GENOMIC DNA]</scope>
    <source>
        <strain evidence="2 5">HJ51</strain>
    </source>
</reference>
<dbReference type="Proteomes" id="UP000183805">
    <property type="component" value="Unassembled WGS sequence"/>
</dbReference>
<evidence type="ECO:0000313" key="2">
    <source>
        <dbReference type="EMBL" id="AXV65420.1"/>
    </source>
</evidence>
<keyword evidence="1" id="KW-0732">Signal</keyword>
<accession>A0AAD0RZN0</accession>
<dbReference type="RefSeq" id="WP_036968026.1">
    <property type="nucleotide sequence ID" value="NZ_CP032090.1"/>
</dbReference>
<feature type="signal peptide" evidence="1">
    <location>
        <begin position="1"/>
        <end position="17"/>
    </location>
</feature>
<evidence type="ECO:0000313" key="4">
    <source>
        <dbReference type="Proteomes" id="UP000183805"/>
    </source>
</evidence>
<gene>
    <name evidence="2" type="ORF">D0907_09115</name>
    <name evidence="3" type="ORF">SAMN04487854_11231</name>
</gene>